<keyword evidence="2" id="KW-1185">Reference proteome</keyword>
<dbReference type="RefSeq" id="WP_122628144.1">
    <property type="nucleotide sequence ID" value="NZ_UPPP01000072.1"/>
</dbReference>
<evidence type="ECO:0000313" key="2">
    <source>
        <dbReference type="Proteomes" id="UP000277811"/>
    </source>
</evidence>
<reference evidence="1 2" key="1">
    <citation type="submission" date="2018-06" db="EMBL/GenBank/DDBJ databases">
        <authorList>
            <person name="Strepis N."/>
        </authorList>
    </citation>
    <scope>NUCLEOTIDE SEQUENCE [LARGE SCALE GENOMIC DNA]</scope>
    <source>
        <strain evidence="1">LUCI</strain>
    </source>
</reference>
<proteinExistence type="predicted"/>
<organism evidence="1 2">
    <name type="scientific">Lucifera butyrica</name>
    <dbReference type="NCBI Taxonomy" id="1351585"/>
    <lineage>
        <taxon>Bacteria</taxon>
        <taxon>Bacillati</taxon>
        <taxon>Bacillota</taxon>
        <taxon>Negativicutes</taxon>
        <taxon>Veillonellales</taxon>
        <taxon>Veillonellaceae</taxon>
        <taxon>Lucifera</taxon>
    </lineage>
</organism>
<dbReference type="AlphaFoldDB" id="A0A498RA88"/>
<dbReference type="EMBL" id="UPPP01000072">
    <property type="protein sequence ID" value="VBB07202.1"/>
    <property type="molecule type" value="Genomic_DNA"/>
</dbReference>
<protein>
    <submittedName>
        <fullName evidence="1">Uncharacterized protein</fullName>
    </submittedName>
</protein>
<dbReference type="OrthoDB" id="9966942at2"/>
<accession>A0A498RA88</accession>
<name>A0A498RA88_9FIRM</name>
<dbReference type="Proteomes" id="UP000277811">
    <property type="component" value="Unassembled WGS sequence"/>
</dbReference>
<gene>
    <name evidence="1" type="ORF">LUCI_2446</name>
</gene>
<evidence type="ECO:0000313" key="1">
    <source>
        <dbReference type="EMBL" id="VBB07202.1"/>
    </source>
</evidence>
<sequence>MERKIKPVQPIKKTRAVREVQPVRLHHRPRYKSRLNADLFEKKITIEKPEAETGSINHAHYVPEGVGEHIDFKT</sequence>